<evidence type="ECO:0000256" key="13">
    <source>
        <dbReference type="ARBA" id="ARBA00066479"/>
    </source>
</evidence>
<dbReference type="GO" id="GO:0004197">
    <property type="term" value="F:cysteine-type endopeptidase activity"/>
    <property type="evidence" value="ECO:0007669"/>
    <property type="project" value="InterPro"/>
</dbReference>
<evidence type="ECO:0000256" key="12">
    <source>
        <dbReference type="ARBA" id="ARBA00051626"/>
    </source>
</evidence>
<evidence type="ECO:0000259" key="16">
    <source>
        <dbReference type="PROSITE" id="PS50207"/>
    </source>
</evidence>
<evidence type="ECO:0000256" key="7">
    <source>
        <dbReference type="ARBA" id="ARBA00022737"/>
    </source>
</evidence>
<comment type="similarity">
    <text evidence="15">Belongs to the peptidase C14A family.</text>
</comment>
<dbReference type="GO" id="GO:0005886">
    <property type="term" value="C:plasma membrane"/>
    <property type="evidence" value="ECO:0007669"/>
    <property type="project" value="UniProtKB-ARBA"/>
</dbReference>
<organism evidence="18 19">
    <name type="scientific">Clupea harengus</name>
    <name type="common">Atlantic herring</name>
    <dbReference type="NCBI Taxonomy" id="7950"/>
    <lineage>
        <taxon>Eukaryota</taxon>
        <taxon>Metazoa</taxon>
        <taxon>Chordata</taxon>
        <taxon>Craniata</taxon>
        <taxon>Vertebrata</taxon>
        <taxon>Euteleostomi</taxon>
        <taxon>Actinopterygii</taxon>
        <taxon>Neopterygii</taxon>
        <taxon>Teleostei</taxon>
        <taxon>Clupei</taxon>
        <taxon>Clupeiformes</taxon>
        <taxon>Clupeoidei</taxon>
        <taxon>Clupeidae</taxon>
        <taxon>Clupea</taxon>
    </lineage>
</organism>
<dbReference type="KEGG" id="char:105907349"/>
<keyword evidence="6" id="KW-0053">Apoptosis</keyword>
<dbReference type="GO" id="GO:0051604">
    <property type="term" value="P:protein maturation"/>
    <property type="evidence" value="ECO:0007669"/>
    <property type="project" value="UniProtKB-ARBA"/>
</dbReference>
<keyword evidence="8" id="KW-0378">Hydrolase</keyword>
<comment type="catalytic activity">
    <reaction evidence="12">
        <text>Strict requirement for Asp at position P1 and has a preferred cleavage sequence of (Leu/Asp/Val)-Glu-Thr-Asp-|-(Gly/Ser/Ala).</text>
        <dbReference type="EC" id="3.4.22.61"/>
    </reaction>
</comment>
<evidence type="ECO:0000313" key="18">
    <source>
        <dbReference type="Proteomes" id="UP000515152"/>
    </source>
</evidence>
<dbReference type="EC" id="3.4.22.61" evidence="13"/>
<dbReference type="GO" id="GO:0006508">
    <property type="term" value="P:proteolysis"/>
    <property type="evidence" value="ECO:0007669"/>
    <property type="project" value="UniProtKB-KW"/>
</dbReference>
<dbReference type="GO" id="GO:0005634">
    <property type="term" value="C:nucleus"/>
    <property type="evidence" value="ECO:0007669"/>
    <property type="project" value="UniProtKB-SubCell"/>
</dbReference>
<evidence type="ECO:0000256" key="4">
    <source>
        <dbReference type="ARBA" id="ARBA00022553"/>
    </source>
</evidence>
<keyword evidence="18" id="KW-1185">Reference proteome</keyword>
<gene>
    <name evidence="19" type="primary">LOC105907349</name>
</gene>
<keyword evidence="5" id="KW-0645">Protease</keyword>
<evidence type="ECO:0000259" key="17">
    <source>
        <dbReference type="PROSITE" id="PS50208"/>
    </source>
</evidence>
<feature type="domain" description="Caspase family p20" evidence="17">
    <location>
        <begin position="116"/>
        <end position="199"/>
    </location>
</feature>
<keyword evidence="7" id="KW-0677">Repeat</keyword>
<dbReference type="CDD" id="cd00032">
    <property type="entry name" value="CASc"/>
    <property type="match status" value="1"/>
</dbReference>
<dbReference type="GO" id="GO:0043065">
    <property type="term" value="P:positive regulation of apoptotic process"/>
    <property type="evidence" value="ECO:0007669"/>
    <property type="project" value="UniProtKB-ARBA"/>
</dbReference>
<evidence type="ECO:0000256" key="2">
    <source>
        <dbReference type="ARBA" id="ARBA00004496"/>
    </source>
</evidence>
<dbReference type="InterPro" id="IPR002138">
    <property type="entry name" value="Pept_C14_p10"/>
</dbReference>
<dbReference type="InterPro" id="IPR001309">
    <property type="entry name" value="Pept_C14_p20"/>
</dbReference>
<sequence>MKFLDEAQGTAVTRRTIEGTNDDGDLANLLLQAFEGDVVSKTKEIMRFIGCNFTASKLREDYPKSIEIQQLSDPTQVYSMNSKPRGTCVIFNNVNFFAKSKREGCSKKKFQWLGFHPVDILKDKTVQEMENHLEDLSKRVTGDCFVCCVLSHGNETGVNGSDDKILSIGDILSPFSGDRCQALAGKPKVFFIQACRGLAMQDKVQADDSDNSLDRIISIPIYADFLLSMSTFEGFVSCRDPEQGTWFIQSLCRQLAESCPKSEDILSILTKVNNDVGEREAFLSKDQAKRFCKESAKQSPESRFTLRKKLVFHVPE</sequence>
<evidence type="ECO:0000256" key="11">
    <source>
        <dbReference type="ARBA" id="ARBA00023242"/>
    </source>
</evidence>
<keyword evidence="11" id="KW-0539">Nucleus</keyword>
<evidence type="ECO:0000256" key="3">
    <source>
        <dbReference type="ARBA" id="ARBA00022490"/>
    </source>
</evidence>
<dbReference type="PANTHER" id="PTHR48169:SF7">
    <property type="entry name" value="CASPASE 10"/>
    <property type="match status" value="1"/>
</dbReference>
<evidence type="ECO:0000256" key="14">
    <source>
        <dbReference type="ARBA" id="ARBA00068172"/>
    </source>
</evidence>
<evidence type="ECO:0000256" key="9">
    <source>
        <dbReference type="ARBA" id="ARBA00022807"/>
    </source>
</evidence>
<dbReference type="OrthoDB" id="6114029at2759"/>
<dbReference type="AlphaFoldDB" id="A0A8M1KUE8"/>
<dbReference type="Proteomes" id="UP000515152">
    <property type="component" value="Chromosome 16"/>
</dbReference>
<evidence type="ECO:0000256" key="15">
    <source>
        <dbReference type="RuleBase" id="RU003971"/>
    </source>
</evidence>
<accession>A0A8M1KUE8</accession>
<keyword evidence="3" id="KW-0963">Cytoplasm</keyword>
<protein>
    <recommendedName>
        <fullName evidence="14">Caspase-8</fullName>
        <ecNumber evidence="13">3.4.22.61</ecNumber>
    </recommendedName>
</protein>
<keyword evidence="10" id="KW-0865">Zymogen</keyword>
<evidence type="ECO:0000256" key="10">
    <source>
        <dbReference type="ARBA" id="ARBA00023145"/>
    </source>
</evidence>
<dbReference type="RefSeq" id="XP_042566098.1">
    <property type="nucleotide sequence ID" value="XM_042710164.1"/>
</dbReference>
<proteinExistence type="inferred from homology"/>
<feature type="domain" description="Caspase family p10" evidence="16">
    <location>
        <begin position="215"/>
        <end position="314"/>
    </location>
</feature>
<dbReference type="Pfam" id="PF00656">
    <property type="entry name" value="Peptidase_C14"/>
    <property type="match status" value="1"/>
</dbReference>
<evidence type="ECO:0000256" key="6">
    <source>
        <dbReference type="ARBA" id="ARBA00022703"/>
    </source>
</evidence>
<evidence type="ECO:0000256" key="5">
    <source>
        <dbReference type="ARBA" id="ARBA00022670"/>
    </source>
</evidence>
<dbReference type="PROSITE" id="PS50207">
    <property type="entry name" value="CASPASE_P10"/>
    <property type="match status" value="1"/>
</dbReference>
<dbReference type="PANTHER" id="PTHR48169">
    <property type="entry name" value="DED DOMAIN-CONTAINING PROTEIN"/>
    <property type="match status" value="1"/>
</dbReference>
<evidence type="ECO:0000256" key="8">
    <source>
        <dbReference type="ARBA" id="ARBA00022801"/>
    </source>
</evidence>
<dbReference type="GO" id="GO:0006915">
    <property type="term" value="P:apoptotic process"/>
    <property type="evidence" value="ECO:0007669"/>
    <property type="project" value="UniProtKB-KW"/>
</dbReference>
<dbReference type="GeneID" id="105907349"/>
<evidence type="ECO:0000256" key="1">
    <source>
        <dbReference type="ARBA" id="ARBA00004123"/>
    </source>
</evidence>
<keyword evidence="4" id="KW-0597">Phosphoprotein</keyword>
<evidence type="ECO:0000313" key="19">
    <source>
        <dbReference type="RefSeq" id="XP_042566098.1"/>
    </source>
</evidence>
<dbReference type="InterPro" id="IPR033139">
    <property type="entry name" value="Caspase_cys_AS"/>
</dbReference>
<dbReference type="PROSITE" id="PS01122">
    <property type="entry name" value="CASPASE_CYS"/>
    <property type="match status" value="1"/>
</dbReference>
<dbReference type="FunFam" id="3.40.50.1460:FF:000008">
    <property type="entry name" value="caspase-8 isoform X1"/>
    <property type="match status" value="1"/>
</dbReference>
<keyword evidence="9" id="KW-0788">Thiol protease</keyword>
<dbReference type="InterPro" id="IPR015917">
    <property type="entry name" value="Pept_C14A"/>
</dbReference>
<dbReference type="PROSITE" id="PS50208">
    <property type="entry name" value="CASPASE_P20"/>
    <property type="match status" value="1"/>
</dbReference>
<reference evidence="19" key="1">
    <citation type="submission" date="2025-08" db="UniProtKB">
        <authorList>
            <consortium name="RefSeq"/>
        </authorList>
    </citation>
    <scope>IDENTIFICATION</scope>
</reference>
<dbReference type="InterPro" id="IPR011600">
    <property type="entry name" value="Pept_C14_caspase"/>
</dbReference>
<name>A0A8M1KUE8_CLUHA</name>
<dbReference type="SMART" id="SM00115">
    <property type="entry name" value="CASc"/>
    <property type="match status" value="1"/>
</dbReference>
<comment type="subcellular location">
    <subcellularLocation>
        <location evidence="2">Cytoplasm</location>
    </subcellularLocation>
    <subcellularLocation>
        <location evidence="1">Nucleus</location>
    </subcellularLocation>
</comment>
<dbReference type="GO" id="GO:0005737">
    <property type="term" value="C:cytoplasm"/>
    <property type="evidence" value="ECO:0007669"/>
    <property type="project" value="UniProtKB-SubCell"/>
</dbReference>
<dbReference type="GO" id="GO:0032991">
    <property type="term" value="C:protein-containing complex"/>
    <property type="evidence" value="ECO:0007669"/>
    <property type="project" value="UniProtKB-ARBA"/>
</dbReference>